<dbReference type="EMBL" id="NNAK01000019">
    <property type="protein sequence ID" value="OZP03226.1"/>
    <property type="molecule type" value="Genomic_DNA"/>
</dbReference>
<dbReference type="EMBL" id="CP024141">
    <property type="protein sequence ID" value="AUJ99071.1"/>
    <property type="molecule type" value="Genomic_DNA"/>
</dbReference>
<dbReference type="EMBL" id="QYOH01000120">
    <property type="protein sequence ID" value="TXU28764.1"/>
    <property type="molecule type" value="Genomic_DNA"/>
</dbReference>
<evidence type="ECO:0000313" key="20">
    <source>
        <dbReference type="Proteomes" id="UP000281340"/>
    </source>
</evidence>
<evidence type="ECO:0000313" key="11">
    <source>
        <dbReference type="EMBL" id="TXU28764.1"/>
    </source>
</evidence>
<dbReference type="Proteomes" id="UP000256244">
    <property type="component" value="Chromosome"/>
</dbReference>
<accession>A0A2A2XK02</accession>
<dbReference type="AlphaFoldDB" id="A0A1X0YL84"/>
<evidence type="ECO:0000313" key="13">
    <source>
        <dbReference type="Proteomes" id="UP000225264"/>
    </source>
</evidence>
<dbReference type="EMBL" id="RDDM01000235">
    <property type="protein sequence ID" value="RLY54985.1"/>
    <property type="molecule type" value="Genomic_DNA"/>
</dbReference>
<dbReference type="EMBL" id="QFSS01000401">
    <property type="protein sequence ID" value="PZZ60781.1"/>
    <property type="molecule type" value="Genomic_DNA"/>
</dbReference>
<proteinExistence type="predicted"/>
<accession>A0A236LUT7</accession>
<dbReference type="Proteomes" id="UP000234238">
    <property type="component" value="Chromosome"/>
</dbReference>
<sequence length="57" mass="6180">MESIPLGLATCLYSITLGMLSCVSDIPCDDNFYDVLSIPVASGNNMQCKNNPRCTHL</sequence>
<dbReference type="Proteomes" id="UP000239554">
    <property type="component" value="Chromosome"/>
</dbReference>
<reference evidence="9 20" key="11">
    <citation type="submission" date="2018-10" db="EMBL/GenBank/DDBJ databases">
        <title>Comparison of Escherichia coli isolates recovered from retail chicken and from chicken fecal samples by antimicrobial susceptibility test and whole genome sequencing.</title>
        <authorList>
            <person name="Tang B."/>
            <person name="Ma Y."/>
            <person name="He X."/>
            <person name="Cao L."/>
            <person name="Xia X."/>
            <person name="Yang H."/>
        </authorList>
    </citation>
    <scope>NUCLEOTIDE SEQUENCE [LARGE SCALE GENOMIC DNA]</scope>
    <source>
        <strain evidence="9 20">CMJH98b</strain>
    </source>
</reference>
<dbReference type="EMBL" id="CP031546">
    <property type="protein sequence ID" value="AXO09506.1"/>
    <property type="molecule type" value="Genomic_DNA"/>
</dbReference>
<reference evidence="2 15" key="5">
    <citation type="submission" date="2017-10" db="EMBL/GenBank/DDBJ databases">
        <title>mcr-1 positive E.coli isolates in China.</title>
        <authorList>
            <person name="Li B."/>
            <person name="Wang X."/>
        </authorList>
    </citation>
    <scope>NUCLEOTIDE SEQUENCE [LARGE SCALE GENOMIC DNA]</scope>
    <source>
        <strain evidence="2 15">14EC029</strain>
    </source>
</reference>
<reference evidence="11 22" key="10">
    <citation type="submission" date="2018-09" db="EMBL/GenBank/DDBJ databases">
        <title>Persistent metagenomic signatures of early life antibiotic treatment in the infant gut microbiota and resistome.</title>
        <authorList>
            <person name="Gasparrini A.J."/>
        </authorList>
    </citation>
    <scope>NUCLEOTIDE SEQUENCE [LARGE SCALE GENOMIC DNA]</scope>
    <source>
        <strain evidence="11 22">T0181B.E-10</strain>
    </source>
</reference>
<reference evidence="1 13" key="4">
    <citation type="submission" date="2017-10" db="EMBL/GenBank/DDBJ databases">
        <title>Genome and in vitro analysis of Escherichia coli resistant to antibiotic.</title>
        <authorList>
            <person name="Pereira U.P."/>
            <person name="Facimoto C.T."/>
            <person name="Campos P.A."/>
            <person name="Araujo B.F."/>
            <person name="Royer S."/>
            <person name="Goncalves I.R."/>
            <person name="Ferreira M.L."/>
            <person name="Gontijo P."/>
            <person name="Ribas R.M."/>
        </authorList>
    </citation>
    <scope>NUCLEOTIDE SEQUENCE [LARGE SCALE GENOMIC DNA]</scope>
    <source>
        <strain evidence="1 13">UFU_EC98</strain>
    </source>
</reference>
<dbReference type="Proteomes" id="UP000248865">
    <property type="component" value="Unassembled WGS sequence"/>
</dbReference>
<evidence type="ECO:0000313" key="22">
    <source>
        <dbReference type="Proteomes" id="UP000460654"/>
    </source>
</evidence>
<evidence type="ECO:0000313" key="14">
    <source>
        <dbReference type="Proteomes" id="UP000233549"/>
    </source>
</evidence>
<evidence type="ECO:0000313" key="7">
    <source>
        <dbReference type="EMBL" id="PKD88853.1"/>
    </source>
</evidence>
<reference evidence="3 16" key="7">
    <citation type="journal article" date="2018" name="MBio">
        <title>Genomic Analysis of Hospital Plumbing Reveals Diverse Reservoir of Bacterial Plasmids Conferring Carbapenem Resistance.</title>
        <authorList>
            <consortium name="NISC Comparative Sequencing Program"/>
            <person name="Weingarten R.A."/>
            <person name="Johnson R.C."/>
            <person name="Conlan S."/>
            <person name="Ramsburg A.M."/>
            <person name="Dekker J.P."/>
            <person name="Lau A.F."/>
            <person name="Khil P."/>
            <person name="Odom R.T."/>
            <person name="Deming C."/>
            <person name="Park M."/>
            <person name="Thomas P.J."/>
            <person name="Henderson D.K."/>
            <person name="Palmore T.N."/>
            <person name="Segre J.A."/>
            <person name="Frank K.M."/>
        </authorList>
    </citation>
    <scope>NUCLEOTIDE SEQUENCE [LARGE SCALE GENOMIC DNA]</scope>
    <source>
        <strain evidence="3 16">ECONIH4</strain>
    </source>
</reference>
<name>A0A1X0YL84_ECOLX</name>
<gene>
    <name evidence="3" type="ORF">C3F40_17930</name>
    <name evidence="5" type="ORF">CCS08_06640</name>
    <name evidence="6" type="ORF">CG702_09955</name>
    <name evidence="10" type="ORF">CIG67_00020</name>
    <name evidence="1" type="ORF">CQ842_12810</name>
    <name evidence="2" type="ORF">CR538_00855</name>
    <name evidence="7" type="ORF">CWS33_14265</name>
    <name evidence="11" type="ORF">D4N09_25820</name>
    <name evidence="8" type="ORF">DIV22_24905</name>
    <name evidence="4" type="ORF">DS732_25920</name>
    <name evidence="9" type="ORF">EAI46_21695</name>
</gene>
<accession>A0A1X0YL84</accession>
<reference evidence="7 14" key="6">
    <citation type="submission" date="2017-12" db="EMBL/GenBank/DDBJ databases">
        <title>Rapid rising of carbapenem-resistant Enterobacteriaceae(CRE) and emergence of colistin resistance genemcr-1 in CRE in the hospital of Henan, China.</title>
        <authorList>
            <person name="Sun Q."/>
            <person name="Zhang R."/>
            <person name="Li Y."/>
            <person name="Shen Y."/>
            <person name="Zhang Y."/>
            <person name="Yang J."/>
            <person name="Shu L."/>
            <person name="Zhou H."/>
            <person name="Wang Y."/>
            <person name="Wang B."/>
            <person name="Shen Z."/>
        </authorList>
    </citation>
    <scope>NUCLEOTIDE SEQUENCE [LARGE SCALE GENOMIC DNA]</scope>
    <source>
        <strain evidence="7 14">3512</strain>
    </source>
</reference>
<evidence type="ECO:0000313" key="4">
    <source>
        <dbReference type="EMBL" id="AXO09506.1"/>
    </source>
</evidence>
<dbReference type="Proteomes" id="UP000288459">
    <property type="component" value="Unassembled WGS sequence"/>
</dbReference>
<dbReference type="EMBL" id="CP024092">
    <property type="protein sequence ID" value="ATP24407.1"/>
    <property type="molecule type" value="Genomic_DNA"/>
</dbReference>
<evidence type="ECO:0000313" key="9">
    <source>
        <dbReference type="EMBL" id="RLY54985.1"/>
    </source>
</evidence>
<evidence type="ECO:0000313" key="8">
    <source>
        <dbReference type="EMBL" id="PZZ60781.1"/>
    </source>
</evidence>
<reference evidence="6 19" key="2">
    <citation type="submission" date="2017-07" db="EMBL/GenBank/DDBJ databases">
        <authorList>
            <person name="Zhi S."/>
            <person name="Banting G."/>
            <person name="Neumann N."/>
        </authorList>
    </citation>
    <scope>NUCLEOTIDE SEQUENCE [LARGE SCALE GENOMIC DNA]</scope>
    <source>
        <strain evidence="6 19">WW41</strain>
    </source>
</reference>
<evidence type="ECO:0000313" key="1">
    <source>
        <dbReference type="EMBL" id="ATP24407.1"/>
    </source>
</evidence>
<reference evidence="4 18" key="9">
    <citation type="submission" date="2018-08" db="EMBL/GenBank/DDBJ databases">
        <title>Complete genome sequencing and genomic characterization of five Escherichia coli strains co-producing MCR-1 and ESBLs from different origins in China.</title>
        <authorList>
            <person name="Bai L."/>
        </authorList>
    </citation>
    <scope>NUCLEOTIDE SEQUENCE [LARGE SCALE GENOMIC DNA]</scope>
    <source>
        <strain evidence="18">cq9</strain>
        <strain evidence="4">Cq9</strain>
    </source>
</reference>
<evidence type="ECO:0000313" key="16">
    <source>
        <dbReference type="Proteomes" id="UP000239554"/>
    </source>
</evidence>
<dbReference type="Proteomes" id="UP000197270">
    <property type="component" value="Unassembled WGS sequence"/>
</dbReference>
<evidence type="ECO:0000313" key="15">
    <source>
        <dbReference type="Proteomes" id="UP000234238"/>
    </source>
</evidence>
<evidence type="ECO:0000313" key="12">
    <source>
        <dbReference type="Proteomes" id="UP000197270"/>
    </source>
</evidence>
<dbReference type="EMBL" id="PITP01000013">
    <property type="protein sequence ID" value="PKD88853.1"/>
    <property type="molecule type" value="Genomic_DNA"/>
</dbReference>
<dbReference type="Proteomes" id="UP000460654">
    <property type="component" value="Unassembled WGS sequence"/>
</dbReference>
<dbReference type="EMBL" id="CP026399">
    <property type="protein sequence ID" value="AUY03474.1"/>
    <property type="molecule type" value="Genomic_DNA"/>
</dbReference>
<evidence type="ECO:0000313" key="21">
    <source>
        <dbReference type="Proteomes" id="UP000288459"/>
    </source>
</evidence>
<dbReference type="Proteomes" id="UP000264870">
    <property type="component" value="Unassembled WGS sequence"/>
</dbReference>
<evidence type="ECO:0000313" key="18">
    <source>
        <dbReference type="Proteomes" id="UP000256244"/>
    </source>
</evidence>
<dbReference type="Proteomes" id="UP000281340">
    <property type="component" value="Unassembled WGS sequence"/>
</dbReference>
<dbReference type="EMBL" id="NPIM01000001">
    <property type="protein sequence ID" value="RVE17033.1"/>
    <property type="molecule type" value="Genomic_DNA"/>
</dbReference>
<reference evidence="5 12" key="1">
    <citation type="submission" date="2017-05" db="EMBL/GenBank/DDBJ databases">
        <title>Sequencing of Escherichia coli that cause persistent and transient Mastitis.</title>
        <authorList>
            <person name="Thacker T.C."/>
            <person name="Lippolis J.D."/>
            <person name="Brunelle B.W."/>
            <person name="Casey T.A."/>
            <person name="Reinhardt T.A."/>
            <person name="Sacco R.E."/>
            <person name="Holman D.B."/>
        </authorList>
    </citation>
    <scope>NUCLEOTIDE SEQUENCE [LARGE SCALE GENOMIC DNA]</scope>
    <source>
        <strain evidence="5 12">ECA-B</strain>
    </source>
</reference>
<evidence type="ECO:0000313" key="19">
    <source>
        <dbReference type="Proteomes" id="UP000264870"/>
    </source>
</evidence>
<dbReference type="EMBL" id="NHTF01000016">
    <property type="protein sequence ID" value="OWW56118.1"/>
    <property type="molecule type" value="Genomic_DNA"/>
</dbReference>
<evidence type="ECO:0000313" key="3">
    <source>
        <dbReference type="EMBL" id="AUY03474.1"/>
    </source>
</evidence>
<evidence type="ECO:0000313" key="6">
    <source>
        <dbReference type="EMBL" id="OZP03226.1"/>
    </source>
</evidence>
<dbReference type="Proteomes" id="UP000233549">
    <property type="component" value="Unassembled WGS sequence"/>
</dbReference>
<evidence type="ECO:0000313" key="5">
    <source>
        <dbReference type="EMBL" id="OWW56118.1"/>
    </source>
</evidence>
<reference evidence="8 17" key="8">
    <citation type="submission" date="2018-05" db="EMBL/GenBank/DDBJ databases">
        <title>Genomic sequencing of EHEC O26 New European Clone.</title>
        <authorList>
            <person name="Karnisova L."/>
            <person name="Nunvar J."/>
            <person name="Marejkova M."/>
            <person name="Mellmann A."/>
            <person name="Drevinek P."/>
            <person name="Blahova K."/>
            <person name="Bielaszewska M."/>
        </authorList>
    </citation>
    <scope>NUCLEOTIDE SEQUENCE [LARGE SCALE GENOMIC DNA]</scope>
    <source>
        <strain evidence="8 17">14-391</strain>
    </source>
</reference>
<reference evidence="10 21" key="3">
    <citation type="submission" date="2017-08" db="EMBL/GenBank/DDBJ databases">
        <title>Sequencing of Escherichia coli CCPM 6219.</title>
        <authorList>
            <person name="Liu S.-L."/>
            <person name="Zhou Y.-J."/>
            <person name="Zhao M.-F."/>
        </authorList>
    </citation>
    <scope>NUCLEOTIDE SEQUENCE [LARGE SCALE GENOMIC DNA]</scope>
    <source>
        <strain evidence="10 21">CCPM 6219</strain>
    </source>
</reference>
<evidence type="ECO:0000313" key="2">
    <source>
        <dbReference type="EMBL" id="AUJ99071.1"/>
    </source>
</evidence>
<organism evidence="6 19">
    <name type="scientific">Escherichia coli</name>
    <dbReference type="NCBI Taxonomy" id="562"/>
    <lineage>
        <taxon>Bacteria</taxon>
        <taxon>Pseudomonadati</taxon>
        <taxon>Pseudomonadota</taxon>
        <taxon>Gammaproteobacteria</taxon>
        <taxon>Enterobacterales</taxon>
        <taxon>Enterobacteriaceae</taxon>
        <taxon>Escherichia</taxon>
    </lineage>
</organism>
<evidence type="ECO:0000313" key="17">
    <source>
        <dbReference type="Proteomes" id="UP000248865"/>
    </source>
</evidence>
<protein>
    <submittedName>
        <fullName evidence="6">Type IV secretion protein Rhs</fullName>
    </submittedName>
</protein>
<evidence type="ECO:0000313" key="10">
    <source>
        <dbReference type="EMBL" id="RVE17033.1"/>
    </source>
</evidence>